<dbReference type="EMBL" id="WJBD01000026">
    <property type="protein sequence ID" value="MBC3889846.1"/>
    <property type="molecule type" value="Genomic_DNA"/>
</dbReference>
<dbReference type="OrthoDB" id="9804751at2"/>
<dbReference type="AlphaFoldDB" id="A0A923HX03"/>
<proteinExistence type="predicted"/>
<dbReference type="Pfam" id="PF00563">
    <property type="entry name" value="EAL"/>
    <property type="match status" value="1"/>
</dbReference>
<reference evidence="3" key="1">
    <citation type="submission" date="2019-10" db="EMBL/GenBank/DDBJ databases">
        <authorList>
            <person name="Ross D.E."/>
            <person name="Gulliver D."/>
        </authorList>
    </citation>
    <scope>NUCLEOTIDE SEQUENCE</scope>
    <source>
        <strain evidence="3">DER-2019</strain>
    </source>
</reference>
<feature type="domain" description="HDOD" evidence="2">
    <location>
        <begin position="197"/>
        <end position="382"/>
    </location>
</feature>
<dbReference type="Gene3D" id="1.10.3210.10">
    <property type="entry name" value="Hypothetical protein af1432"/>
    <property type="match status" value="1"/>
</dbReference>
<dbReference type="InterPro" id="IPR035919">
    <property type="entry name" value="EAL_sf"/>
</dbReference>
<evidence type="ECO:0000313" key="3">
    <source>
        <dbReference type="EMBL" id="MBC3889846.1"/>
    </source>
</evidence>
<reference evidence="3" key="2">
    <citation type="submission" date="2020-10" db="EMBL/GenBank/DDBJ databases">
        <title>Comparative genomics of the Acetobacterium genus.</title>
        <authorList>
            <person name="Marshall C."/>
            <person name="May H."/>
            <person name="Norman S."/>
        </authorList>
    </citation>
    <scope>NUCLEOTIDE SEQUENCE</scope>
    <source>
        <strain evidence="3">DER-2019</strain>
    </source>
</reference>
<feature type="domain" description="EAL" evidence="1">
    <location>
        <begin position="1"/>
        <end position="202"/>
    </location>
</feature>
<dbReference type="InterPro" id="IPR013976">
    <property type="entry name" value="HDOD"/>
</dbReference>
<keyword evidence="4" id="KW-1185">Reference proteome</keyword>
<evidence type="ECO:0000259" key="1">
    <source>
        <dbReference type="PROSITE" id="PS50883"/>
    </source>
</evidence>
<protein>
    <submittedName>
        <fullName evidence="3">EAL domain-containing protein</fullName>
    </submittedName>
</protein>
<dbReference type="SUPFAM" id="SSF109604">
    <property type="entry name" value="HD-domain/PDEase-like"/>
    <property type="match status" value="1"/>
</dbReference>
<dbReference type="PROSITE" id="PS51833">
    <property type="entry name" value="HDOD"/>
    <property type="match status" value="1"/>
</dbReference>
<evidence type="ECO:0000259" key="2">
    <source>
        <dbReference type="PROSITE" id="PS51833"/>
    </source>
</evidence>
<dbReference type="PANTHER" id="PTHR33525">
    <property type="match status" value="1"/>
</dbReference>
<dbReference type="Gene3D" id="3.20.20.450">
    <property type="entry name" value="EAL domain"/>
    <property type="match status" value="1"/>
</dbReference>
<sequence length="402" mass="45529">MFIARQPIFNNKIEVIGYELLYRSGSQSKEYDGISSEASTASVINGLFESGLDSIIEDKCAFINFDEKFIHTDALELIDPDRLIVEMLEDVIIDALLTDRLKEVRNKGYRIALDDFRESYSDYPLIEYADIIKYDLMATPLKSIVKDVNKALLNNKIILAEKVETEEEFLKAKEMGFQLFQGYFFCKPHIASKSIDKSASKVQYIRIIAELKKKEPSFEILTGIVEQDVTLAYRFLRAVSFRKGGNLVYSIKTALTYMGLNEIERWINILMLQDLGQSKPEELMKISLIRSSFSASIAGHMGLESLTHEASLMGLLSVLDAILDQTMEAALEGIALPNSILEALIDHKGVLFPVYELQIAYEKADWQAAEKISKELNIDENILFEDYLIALEWANDIVAQIG</sequence>
<evidence type="ECO:0000313" key="4">
    <source>
        <dbReference type="Proteomes" id="UP000616595"/>
    </source>
</evidence>
<dbReference type="SMART" id="SM00052">
    <property type="entry name" value="EAL"/>
    <property type="match status" value="1"/>
</dbReference>
<dbReference type="PROSITE" id="PS50883">
    <property type="entry name" value="EAL"/>
    <property type="match status" value="1"/>
</dbReference>
<dbReference type="SUPFAM" id="SSF141868">
    <property type="entry name" value="EAL domain-like"/>
    <property type="match status" value="1"/>
</dbReference>
<accession>A0A923HX03</accession>
<dbReference type="PANTHER" id="PTHR33525:SF4">
    <property type="entry name" value="CYCLIC DI-GMP PHOSPHODIESTERASE CDGJ"/>
    <property type="match status" value="1"/>
</dbReference>
<dbReference type="Proteomes" id="UP000616595">
    <property type="component" value="Unassembled WGS sequence"/>
</dbReference>
<dbReference type="InterPro" id="IPR014408">
    <property type="entry name" value="dGMP_Pdiesterase_EAL/HD-GYP"/>
</dbReference>
<gene>
    <name evidence="3" type="ORF">GH810_16195</name>
</gene>
<organism evidence="3 4">
    <name type="scientific">Acetobacterium paludosum</name>
    <dbReference type="NCBI Taxonomy" id="52693"/>
    <lineage>
        <taxon>Bacteria</taxon>
        <taxon>Bacillati</taxon>
        <taxon>Bacillota</taxon>
        <taxon>Clostridia</taxon>
        <taxon>Eubacteriales</taxon>
        <taxon>Eubacteriaceae</taxon>
        <taxon>Acetobacterium</taxon>
    </lineage>
</organism>
<dbReference type="Pfam" id="PF08668">
    <property type="entry name" value="HDOD"/>
    <property type="match status" value="1"/>
</dbReference>
<dbReference type="InterPro" id="IPR001633">
    <property type="entry name" value="EAL_dom"/>
</dbReference>
<dbReference type="PIRSF" id="PIRSF003180">
    <property type="entry name" value="DiGMPpdiest_YuxH"/>
    <property type="match status" value="1"/>
</dbReference>
<comment type="caution">
    <text evidence="3">The sequence shown here is derived from an EMBL/GenBank/DDBJ whole genome shotgun (WGS) entry which is preliminary data.</text>
</comment>
<dbReference type="InterPro" id="IPR052340">
    <property type="entry name" value="RNase_Y/CdgJ"/>
</dbReference>
<name>A0A923HX03_9FIRM</name>
<dbReference type="RefSeq" id="WP_148566020.1">
    <property type="nucleotide sequence ID" value="NZ_RXYA01000002.1"/>
</dbReference>